<feature type="region of interest" description="Disordered" evidence="2">
    <location>
        <begin position="150"/>
        <end position="175"/>
    </location>
</feature>
<dbReference type="AlphaFoldDB" id="A0A9J6CDX2"/>
<dbReference type="Proteomes" id="UP001107558">
    <property type="component" value="Chromosome 1"/>
</dbReference>
<keyword evidence="4" id="KW-1185">Reference proteome</keyword>
<protein>
    <submittedName>
        <fullName evidence="3">Uncharacterized protein</fullName>
    </submittedName>
</protein>
<comment type="caution">
    <text evidence="3">The sequence shown here is derived from an EMBL/GenBank/DDBJ whole genome shotgun (WGS) entry which is preliminary data.</text>
</comment>
<evidence type="ECO:0000313" key="4">
    <source>
        <dbReference type="Proteomes" id="UP001107558"/>
    </source>
</evidence>
<evidence type="ECO:0000313" key="3">
    <source>
        <dbReference type="EMBL" id="KAG5679838.1"/>
    </source>
</evidence>
<name>A0A9J6CDX2_POLVA</name>
<keyword evidence="1" id="KW-0175">Coiled coil</keyword>
<reference evidence="3" key="1">
    <citation type="submission" date="2021-03" db="EMBL/GenBank/DDBJ databases">
        <title>Chromosome level genome of the anhydrobiotic midge Polypedilum vanderplanki.</title>
        <authorList>
            <person name="Yoshida Y."/>
            <person name="Kikawada T."/>
            <person name="Gusev O."/>
        </authorList>
    </citation>
    <scope>NUCLEOTIDE SEQUENCE</scope>
    <source>
        <strain evidence="3">NIAS01</strain>
        <tissue evidence="3">Whole body or cell culture</tissue>
    </source>
</reference>
<accession>A0A9J6CDX2</accession>
<feature type="coiled-coil region" evidence="1">
    <location>
        <begin position="177"/>
        <end position="204"/>
    </location>
</feature>
<feature type="compositionally biased region" description="Acidic residues" evidence="2">
    <location>
        <begin position="107"/>
        <end position="125"/>
    </location>
</feature>
<gene>
    <name evidence="3" type="ORF">PVAND_009375</name>
</gene>
<organism evidence="3 4">
    <name type="scientific">Polypedilum vanderplanki</name>
    <name type="common">Sleeping chironomid midge</name>
    <dbReference type="NCBI Taxonomy" id="319348"/>
    <lineage>
        <taxon>Eukaryota</taxon>
        <taxon>Metazoa</taxon>
        <taxon>Ecdysozoa</taxon>
        <taxon>Arthropoda</taxon>
        <taxon>Hexapoda</taxon>
        <taxon>Insecta</taxon>
        <taxon>Pterygota</taxon>
        <taxon>Neoptera</taxon>
        <taxon>Endopterygota</taxon>
        <taxon>Diptera</taxon>
        <taxon>Nematocera</taxon>
        <taxon>Chironomoidea</taxon>
        <taxon>Chironomidae</taxon>
        <taxon>Chironominae</taxon>
        <taxon>Polypedilum</taxon>
        <taxon>Polypedilum</taxon>
    </lineage>
</organism>
<evidence type="ECO:0000256" key="2">
    <source>
        <dbReference type="SAM" id="MobiDB-lite"/>
    </source>
</evidence>
<dbReference type="EMBL" id="JADBJN010000001">
    <property type="protein sequence ID" value="KAG5679838.1"/>
    <property type="molecule type" value="Genomic_DNA"/>
</dbReference>
<evidence type="ECO:0000256" key="1">
    <source>
        <dbReference type="SAM" id="Coils"/>
    </source>
</evidence>
<sequence length="237" mass="26967">MSRIPEKTKVALLEKILESKKVLFDESLSKTDSLAEWNKISKISKKLGYNKTPNYLRTTFMYNQKTSAGRRLLANAPLTQAQKLTIEILGRNKISMGSNILTNSQETDADASDEDSSDDDHEQEEVVASVQTMKIDDNNNNNNASHSLLKAKRAAKRKSNDNNSDNDDNNDSKENHKEFMKLKKRKLMLQIEQMELQIKRAKLNNLATPDFAKEIIGSEFIVGENARMEEDTTTYYT</sequence>
<proteinExistence type="predicted"/>
<feature type="region of interest" description="Disordered" evidence="2">
    <location>
        <begin position="105"/>
        <end position="126"/>
    </location>
</feature>